<dbReference type="InterPro" id="IPR011701">
    <property type="entry name" value="MFS"/>
</dbReference>
<evidence type="ECO:0000256" key="7">
    <source>
        <dbReference type="SAM" id="Phobius"/>
    </source>
</evidence>
<dbReference type="RefSeq" id="XP_006820643.1">
    <property type="nucleotide sequence ID" value="XM_006820580.1"/>
</dbReference>
<keyword evidence="5 7" id="KW-0472">Membrane</keyword>
<feature type="transmembrane region" description="Helical" evidence="7">
    <location>
        <begin position="137"/>
        <end position="156"/>
    </location>
</feature>
<dbReference type="PROSITE" id="PS50850">
    <property type="entry name" value="MFS"/>
    <property type="match status" value="1"/>
</dbReference>
<sequence>MISPNSLTQTIQHARWYAIYVLILLLTAYLLNQLDRYTLAVCTQPMAQDIHYGDQSCLENTSISNLDDVIVDVECHKIVDETQCITVIGADNTTVCKWDYNGQGTQYQLLVGPVFILIYTFTGIPLGFAADKSNRKNILAVCLIFWSAMTFLTGFAQEYWHLVILRFGLGMG</sequence>
<evidence type="ECO:0000256" key="5">
    <source>
        <dbReference type="ARBA" id="ARBA00023136"/>
    </source>
</evidence>
<evidence type="ECO:0000313" key="9">
    <source>
        <dbReference type="Proteomes" id="UP000694865"/>
    </source>
</evidence>
<feature type="domain" description="Major facilitator superfamily (MFS) profile" evidence="8">
    <location>
        <begin position="21"/>
        <end position="172"/>
    </location>
</feature>
<dbReference type="Pfam" id="PF07690">
    <property type="entry name" value="MFS_1"/>
    <property type="match status" value="1"/>
</dbReference>
<feature type="transmembrane region" description="Helical" evidence="7">
    <location>
        <begin position="14"/>
        <end position="31"/>
    </location>
</feature>
<accession>A0ABM0MKV2</accession>
<keyword evidence="4 7" id="KW-1133">Transmembrane helix</keyword>
<feature type="non-terminal residue" evidence="10">
    <location>
        <position position="172"/>
    </location>
</feature>
<comment type="similarity">
    <text evidence="6">Belongs to the major facilitator superfamily. Spinster (TC 2.A.1.49) family.</text>
</comment>
<dbReference type="Proteomes" id="UP000694865">
    <property type="component" value="Unplaced"/>
</dbReference>
<evidence type="ECO:0000256" key="6">
    <source>
        <dbReference type="ARBA" id="ARBA00024338"/>
    </source>
</evidence>
<organism evidence="9 10">
    <name type="scientific">Saccoglossus kowalevskii</name>
    <name type="common">Acorn worm</name>
    <dbReference type="NCBI Taxonomy" id="10224"/>
    <lineage>
        <taxon>Eukaryota</taxon>
        <taxon>Metazoa</taxon>
        <taxon>Hemichordata</taxon>
        <taxon>Enteropneusta</taxon>
        <taxon>Harrimaniidae</taxon>
        <taxon>Saccoglossus</taxon>
    </lineage>
</organism>
<evidence type="ECO:0000256" key="2">
    <source>
        <dbReference type="ARBA" id="ARBA00022448"/>
    </source>
</evidence>
<comment type="subcellular location">
    <subcellularLocation>
        <location evidence="1">Membrane</location>
        <topology evidence="1">Multi-pass membrane protein</topology>
    </subcellularLocation>
</comment>
<dbReference type="PANTHER" id="PTHR23505">
    <property type="entry name" value="SPINSTER"/>
    <property type="match status" value="1"/>
</dbReference>
<dbReference type="InterPro" id="IPR036259">
    <property type="entry name" value="MFS_trans_sf"/>
</dbReference>
<dbReference type="InterPro" id="IPR044770">
    <property type="entry name" value="MFS_spinster-like"/>
</dbReference>
<dbReference type="InterPro" id="IPR020846">
    <property type="entry name" value="MFS_dom"/>
</dbReference>
<keyword evidence="9" id="KW-1185">Reference proteome</keyword>
<evidence type="ECO:0000256" key="4">
    <source>
        <dbReference type="ARBA" id="ARBA00022989"/>
    </source>
</evidence>
<evidence type="ECO:0000313" key="10">
    <source>
        <dbReference type="RefSeq" id="XP_006820643.1"/>
    </source>
</evidence>
<dbReference type="Gene3D" id="1.20.1250.20">
    <property type="entry name" value="MFS general substrate transporter like domains"/>
    <property type="match status" value="1"/>
</dbReference>
<dbReference type="SUPFAM" id="SSF103473">
    <property type="entry name" value="MFS general substrate transporter"/>
    <property type="match status" value="1"/>
</dbReference>
<feature type="transmembrane region" description="Helical" evidence="7">
    <location>
        <begin position="107"/>
        <end position="130"/>
    </location>
</feature>
<dbReference type="GeneID" id="102809729"/>
<keyword evidence="2" id="KW-0813">Transport</keyword>
<keyword evidence="3 7" id="KW-0812">Transmembrane</keyword>
<evidence type="ECO:0000259" key="8">
    <source>
        <dbReference type="PROSITE" id="PS50850"/>
    </source>
</evidence>
<protein>
    <submittedName>
        <fullName evidence="10">Uncharacterized protein LOC102809729</fullName>
    </submittedName>
</protein>
<gene>
    <name evidence="10" type="primary">LOC102809729</name>
</gene>
<proteinExistence type="inferred from homology"/>
<name>A0ABM0MKV2_SACKO</name>
<evidence type="ECO:0000256" key="1">
    <source>
        <dbReference type="ARBA" id="ARBA00004141"/>
    </source>
</evidence>
<reference evidence="10" key="1">
    <citation type="submission" date="2025-08" db="UniProtKB">
        <authorList>
            <consortium name="RefSeq"/>
        </authorList>
    </citation>
    <scope>IDENTIFICATION</scope>
    <source>
        <tissue evidence="10">Testes</tissue>
    </source>
</reference>
<evidence type="ECO:0000256" key="3">
    <source>
        <dbReference type="ARBA" id="ARBA00022692"/>
    </source>
</evidence>
<dbReference type="PANTHER" id="PTHR23505:SF79">
    <property type="entry name" value="PROTEIN SPINSTER"/>
    <property type="match status" value="1"/>
</dbReference>